<evidence type="ECO:0000256" key="1">
    <source>
        <dbReference type="SAM" id="Phobius"/>
    </source>
</evidence>
<feature type="transmembrane region" description="Helical" evidence="1">
    <location>
        <begin position="41"/>
        <end position="61"/>
    </location>
</feature>
<protein>
    <submittedName>
        <fullName evidence="2">Uncharacterized protein</fullName>
    </submittedName>
</protein>
<dbReference type="AlphaFoldDB" id="A0A4D6HII1"/>
<reference evidence="2 3" key="1">
    <citation type="journal article" date="2019" name="Nat. Commun.">
        <title>A new type of DNA phosphorothioation-based antiviral system in archaea.</title>
        <authorList>
            <person name="Xiong L."/>
            <person name="Liu S."/>
            <person name="Chen S."/>
            <person name="Xiao Y."/>
            <person name="Zhu B."/>
            <person name="Gao Y."/>
            <person name="Zhang Y."/>
            <person name="Chen B."/>
            <person name="Luo J."/>
            <person name="Deng Z."/>
            <person name="Chen X."/>
            <person name="Wang L."/>
            <person name="Chen S."/>
        </authorList>
    </citation>
    <scope>NUCLEOTIDE SEQUENCE [LARGE SCALE GENOMIC DNA]</scope>
    <source>
        <strain evidence="2 3">JCM 10635</strain>
    </source>
</reference>
<keyword evidence="1" id="KW-1133">Transmembrane helix</keyword>
<accession>A0A4D6HII1</accession>
<organism evidence="2 3">
    <name type="scientific">Natronorubrum bangense</name>
    <dbReference type="NCBI Taxonomy" id="61858"/>
    <lineage>
        <taxon>Archaea</taxon>
        <taxon>Methanobacteriati</taxon>
        <taxon>Methanobacteriota</taxon>
        <taxon>Stenosarchaea group</taxon>
        <taxon>Halobacteria</taxon>
        <taxon>Halobacteriales</taxon>
        <taxon>Natrialbaceae</taxon>
        <taxon>Natronorubrum</taxon>
    </lineage>
</organism>
<evidence type="ECO:0000313" key="3">
    <source>
        <dbReference type="Proteomes" id="UP000296822"/>
    </source>
</evidence>
<keyword evidence="1" id="KW-0472">Membrane</keyword>
<keyword evidence="1" id="KW-0812">Transmembrane</keyword>
<dbReference type="Proteomes" id="UP000296822">
    <property type="component" value="Chromosome"/>
</dbReference>
<name>A0A4D6HII1_9EURY</name>
<gene>
    <name evidence="2" type="ORF">DV706_01860</name>
</gene>
<evidence type="ECO:0000313" key="2">
    <source>
        <dbReference type="EMBL" id="QCC53335.1"/>
    </source>
</evidence>
<sequence length="73" mass="7877">MCADSNNTGAFGDGHLVLMIVIVLALMGTSALFLLGLPVSWLVATFFLLFIGLSVAARPLFTQARPRLNRDQN</sequence>
<feature type="transmembrane region" description="Helical" evidence="1">
    <location>
        <begin position="16"/>
        <end position="35"/>
    </location>
</feature>
<dbReference type="EMBL" id="CP031305">
    <property type="protein sequence ID" value="QCC53335.1"/>
    <property type="molecule type" value="Genomic_DNA"/>
</dbReference>
<proteinExistence type="predicted"/>
<dbReference type="KEGG" id="nbg:DV706_01860"/>